<evidence type="ECO:0000256" key="1">
    <source>
        <dbReference type="SAM" id="Coils"/>
    </source>
</evidence>
<reference evidence="3" key="2">
    <citation type="submission" date="2020-11" db="EMBL/GenBank/DDBJ databases">
        <authorList>
            <person name="McCartney M.A."/>
            <person name="Auch B."/>
            <person name="Kono T."/>
            <person name="Mallez S."/>
            <person name="Becker A."/>
            <person name="Gohl D.M."/>
            <person name="Silverstein K.A.T."/>
            <person name="Koren S."/>
            <person name="Bechman K.B."/>
            <person name="Herman A."/>
            <person name="Abrahante J.E."/>
            <person name="Garbe J."/>
        </authorList>
    </citation>
    <scope>NUCLEOTIDE SEQUENCE</scope>
    <source>
        <strain evidence="3">Duluth1</strain>
        <tissue evidence="3">Whole animal</tissue>
    </source>
</reference>
<gene>
    <name evidence="3" type="ORF">DPMN_179287</name>
</gene>
<keyword evidence="4" id="KW-1185">Reference proteome</keyword>
<evidence type="ECO:0000313" key="3">
    <source>
        <dbReference type="EMBL" id="KAH3777839.1"/>
    </source>
</evidence>
<dbReference type="Proteomes" id="UP000828390">
    <property type="component" value="Unassembled WGS sequence"/>
</dbReference>
<comment type="caution">
    <text evidence="3">The sequence shown here is derived from an EMBL/GenBank/DDBJ whole genome shotgun (WGS) entry which is preliminary data.</text>
</comment>
<dbReference type="SUPFAM" id="SSF52540">
    <property type="entry name" value="P-loop containing nucleoside triphosphate hydrolases"/>
    <property type="match status" value="1"/>
</dbReference>
<feature type="domain" description="NACHT" evidence="2">
    <location>
        <begin position="443"/>
        <end position="556"/>
    </location>
</feature>
<dbReference type="PANTHER" id="PTHR46844">
    <property type="entry name" value="SLR5058 PROTEIN"/>
    <property type="match status" value="1"/>
</dbReference>
<keyword evidence="1" id="KW-0175">Coiled coil</keyword>
<dbReference type="SUPFAM" id="SSF52058">
    <property type="entry name" value="L domain-like"/>
    <property type="match status" value="1"/>
</dbReference>
<dbReference type="PANTHER" id="PTHR46844:SF1">
    <property type="entry name" value="SLR5058 PROTEIN"/>
    <property type="match status" value="1"/>
</dbReference>
<reference evidence="3" key="1">
    <citation type="journal article" date="2019" name="bioRxiv">
        <title>The Genome of the Zebra Mussel, Dreissena polymorpha: A Resource for Invasive Species Research.</title>
        <authorList>
            <person name="McCartney M.A."/>
            <person name="Auch B."/>
            <person name="Kono T."/>
            <person name="Mallez S."/>
            <person name="Zhang Y."/>
            <person name="Obille A."/>
            <person name="Becker A."/>
            <person name="Abrahante J.E."/>
            <person name="Garbe J."/>
            <person name="Badalamenti J.P."/>
            <person name="Herman A."/>
            <person name="Mangelson H."/>
            <person name="Liachko I."/>
            <person name="Sullivan S."/>
            <person name="Sone E.D."/>
            <person name="Koren S."/>
            <person name="Silverstein K.A.T."/>
            <person name="Beckman K.B."/>
            <person name="Gohl D.M."/>
        </authorList>
    </citation>
    <scope>NUCLEOTIDE SEQUENCE</scope>
    <source>
        <strain evidence="3">Duluth1</strain>
        <tissue evidence="3">Whole animal</tissue>
    </source>
</reference>
<dbReference type="Gene3D" id="3.40.50.300">
    <property type="entry name" value="P-loop containing nucleotide triphosphate hydrolases"/>
    <property type="match status" value="1"/>
</dbReference>
<feature type="coiled-coil region" evidence="1">
    <location>
        <begin position="247"/>
        <end position="290"/>
    </location>
</feature>
<evidence type="ECO:0000259" key="2">
    <source>
        <dbReference type="Pfam" id="PF05729"/>
    </source>
</evidence>
<dbReference type="Pfam" id="PF15112">
    <property type="entry name" value="DUF4559"/>
    <property type="match status" value="1"/>
</dbReference>
<accession>A0A9D4EEU9</accession>
<dbReference type="Pfam" id="PF05729">
    <property type="entry name" value="NACHT"/>
    <property type="match status" value="1"/>
</dbReference>
<name>A0A9D4EEU9_DREPO</name>
<evidence type="ECO:0000313" key="4">
    <source>
        <dbReference type="Proteomes" id="UP000828390"/>
    </source>
</evidence>
<protein>
    <recommendedName>
        <fullName evidence="2">NACHT domain-containing protein</fullName>
    </recommendedName>
</protein>
<dbReference type="SUPFAM" id="SSF58113">
    <property type="entry name" value="Apolipoprotein A-I"/>
    <property type="match status" value="1"/>
</dbReference>
<dbReference type="InterPro" id="IPR007111">
    <property type="entry name" value="NACHT_NTPase"/>
</dbReference>
<dbReference type="EMBL" id="JAIWYP010000009">
    <property type="protein sequence ID" value="KAH3777839.1"/>
    <property type="molecule type" value="Genomic_DNA"/>
</dbReference>
<dbReference type="InterPro" id="IPR027417">
    <property type="entry name" value="P-loop_NTPase"/>
</dbReference>
<dbReference type="InterPro" id="IPR027897">
    <property type="entry name" value="DUF4559"/>
</dbReference>
<proteinExistence type="predicted"/>
<organism evidence="3 4">
    <name type="scientific">Dreissena polymorpha</name>
    <name type="common">Zebra mussel</name>
    <name type="synonym">Mytilus polymorpha</name>
    <dbReference type="NCBI Taxonomy" id="45954"/>
    <lineage>
        <taxon>Eukaryota</taxon>
        <taxon>Metazoa</taxon>
        <taxon>Spiralia</taxon>
        <taxon>Lophotrochozoa</taxon>
        <taxon>Mollusca</taxon>
        <taxon>Bivalvia</taxon>
        <taxon>Autobranchia</taxon>
        <taxon>Heteroconchia</taxon>
        <taxon>Euheterodonta</taxon>
        <taxon>Imparidentia</taxon>
        <taxon>Neoheterodontei</taxon>
        <taxon>Myida</taxon>
        <taxon>Dreissenoidea</taxon>
        <taxon>Dreissenidae</taxon>
        <taxon>Dreissena</taxon>
    </lineage>
</organism>
<sequence>MTMAATTNIFKDKETNNWFKACIALNVTKEGLTNFVEITMKKVHAAIGSSCRQCTIEQLFPCSTQGLCNKRKRNSCSFHKSYLPQQCHICEQVKLGIISYHRFKGPSWKNTNAQGWKSNWWDIAKCYLPPQGYADMSSVQESDFNAVINIILNCTDFKNYLSPSWLSPPPPDPQCPLEKVRQIGRDVRHSANCKTTDAELQDYFQILTMLLADPVCLAHDTSANIALSRLTDLQNDRLPLTEFGNLIQEFKQAIERVKDAAEEEFSEKAKHKLEKGLNKIKEALKDSEQVIGKKMDENIQTLYDRTEYCKQQIGDQTSKAEHTIQTKTCVSITQIDTLTKSSVQLIEDRTRDSMERMQQKIVDKAEEDYERGLEDLLRRLVDHYRDSVICVPLYTLHPSLDTRIQDIYADPKIHKMKIEKDGKHVKQEQIHKYSDCFSGGLKRIYLQGEPGSGKSYFATKLVHDWCNVHAPIVKSTKEQKMFGDVDTLQKFRVLFFISLRDSRKQTHVTHMIKTQLIYKMYPEDEWESAYKLVLKVLKNVMYLIIQDGLDEWPCKESLPSMDGIPKDQCIVLTTSRPWKLADERIRNSQIDILLDLEGISNRKEFNENILRCLLDESNDIKESVALFEEFLYSHNLWSLSSSPMLNTIVLCTWVDDRAERLTGSSLCELYTTMLENLCKKANSQTGNFDRYHPLPVNCFSLTMYVKPNMEHIDAIAKAAFSFLFSKEKESSLVFSDIDLRAHLPEAAKQFALDSGLLSERKGKKRTDQTVSFVHKTIQEFLTAFHIHGNADVIDGVISGYLKCHDNSYLDISQMFIFLCGFNISAANKLSALMNDLDINSDYHRDFQNCILSGYREAVANKNTPIHLHLSHFDFNYRREKDLIQIWALNTSRARSLRVFSNDKLLTIRSQDASSSRCQGPGPVALPARKDHEVSTRDDEEQFRSSESGIEIDLSSCHNLELLLLRPSRYTLQPHALVGLKKLTHLEIDCEFEALDLSHYEHIQSIKLNHKVTLLPLSLNNYKTLQRIEILTTYDGLDLSLFENLNSLTINNNVKVLPKPLLVHNKLTHIELHGFDFNSVVHTWCLLNGADPVTCADYTPVLHSIEYIGLTNSEVNASTWLRSLFSTMLTLDHKVTCNLMLKVSVAEYSVIRSGATIITDVNNTCTITVHRDITGLGETLHGLNVKHLRLHCNYEFSRLRTGLNEHNGPHVPLLSRSLTYLSQLETLAVYSDSHEYIDLQLPPSLKYLTVHYDVLSPSGLRQLMNTLSGCTQSLECRLEFACVKIEYYRVIEDDRLMKINNIPPEEYIPIQQELDALEHVEVKQFRIYDRTPDTDCESSAAWSVRDSVADDGDYVNNIIDDEFIKSTMYLRSMFNYGINRISIGLQIN</sequence>